<dbReference type="InterPro" id="IPR035408">
    <property type="entry name" value="Phi29_Phage_SSB"/>
</dbReference>
<name>A0A8S5PR80_9CAUD</name>
<sequence length="163" mass="18200">MEDKINEMVENEIALQGNAHQEMSVQEQFENAKQEVFTSIIDDGSLESKALVFNAMNDTDYALRDYVGKVIEITNFVAHKIELTDERTGEITNATRCVFIDKDGKTYGTVSSGINQSMVKLFGTVGFPATWENPLPIKVMEKTGRKGFRFLTIGLALKPTKAK</sequence>
<reference evidence="1" key="1">
    <citation type="journal article" date="2021" name="Proc. Natl. Acad. Sci. U.S.A.">
        <title>A Catalog of Tens of Thousands of Viruses from Human Metagenomes Reveals Hidden Associations with Chronic Diseases.</title>
        <authorList>
            <person name="Tisza M.J."/>
            <person name="Buck C.B."/>
        </authorList>
    </citation>
    <scope>NUCLEOTIDE SEQUENCE</scope>
    <source>
        <strain evidence="1">CtdKF3</strain>
    </source>
</reference>
<dbReference type="EMBL" id="BK015485">
    <property type="protein sequence ID" value="DAE09280.1"/>
    <property type="molecule type" value="Genomic_DNA"/>
</dbReference>
<dbReference type="Pfam" id="PF17427">
    <property type="entry name" value="Phi29_Phage_SSB"/>
    <property type="match status" value="1"/>
</dbReference>
<evidence type="ECO:0000313" key="1">
    <source>
        <dbReference type="EMBL" id="DAE09280.1"/>
    </source>
</evidence>
<organism evidence="1">
    <name type="scientific">Podoviridae sp. ctdKF3</name>
    <dbReference type="NCBI Taxonomy" id="2825261"/>
    <lineage>
        <taxon>Viruses</taxon>
        <taxon>Duplodnaviria</taxon>
        <taxon>Heunggongvirae</taxon>
        <taxon>Uroviricota</taxon>
        <taxon>Caudoviricetes</taxon>
    </lineage>
</organism>
<accession>A0A8S5PR80</accession>
<proteinExistence type="predicted"/>
<protein>
    <submittedName>
        <fullName evidence="1">Single stranded DNA binding protein</fullName>
    </submittedName>
</protein>